<dbReference type="KEGG" id="tio:INP52_09585"/>
<dbReference type="SUPFAM" id="SSF52540">
    <property type="entry name" value="P-loop containing nucleoside triphosphate hydrolases"/>
    <property type="match status" value="1"/>
</dbReference>
<dbReference type="GO" id="GO:0005829">
    <property type="term" value="C:cytosol"/>
    <property type="evidence" value="ECO:0007669"/>
    <property type="project" value="TreeGrafter"/>
</dbReference>
<dbReference type="RefSeq" id="WP_194371254.1">
    <property type="nucleotide sequence ID" value="NZ_CP063767.1"/>
</dbReference>
<sequence>MQPLKTMAECLDETARSIIDAKPIGHIHHRQLDRLLGGIRPHLIMVPAAPGVGKTTFVHEIGDHWAASGHPVVFFEGELSKPSLLGKSLTRLTKGVLTTTAMFNSPLDSESRALFNDALKIYRECIAPRLFICDGPIQYKTMRDAVAIAADRFGEAPLVVCDYAQIVSLPPELQTLDERVGLKLVASQLRLIVDELQCPLIAISSINRTNYDKQVAGLDSVGGCSAFEYGADVICGLSVEGKGSERFENMEKPIRPIVASVTKNRYGLCGHVGFTFDAPRATFIER</sequence>
<protein>
    <recommendedName>
        <fullName evidence="1">SF4 helicase domain-containing protein</fullName>
    </recommendedName>
</protein>
<dbReference type="InterPro" id="IPR007694">
    <property type="entry name" value="DNA_helicase_DnaB-like_C"/>
</dbReference>
<feature type="domain" description="SF4 helicase" evidence="1">
    <location>
        <begin position="18"/>
        <end position="286"/>
    </location>
</feature>
<evidence type="ECO:0000313" key="3">
    <source>
        <dbReference type="Proteomes" id="UP000593735"/>
    </source>
</evidence>
<organism evidence="2 3">
    <name type="scientific">Thermophilibacter immobilis</name>
    <dbReference type="NCBI Taxonomy" id="2779519"/>
    <lineage>
        <taxon>Bacteria</taxon>
        <taxon>Bacillati</taxon>
        <taxon>Actinomycetota</taxon>
        <taxon>Coriobacteriia</taxon>
        <taxon>Coriobacteriales</taxon>
        <taxon>Atopobiaceae</taxon>
        <taxon>Thermophilibacter</taxon>
    </lineage>
</organism>
<evidence type="ECO:0000313" key="2">
    <source>
        <dbReference type="EMBL" id="QOY60616.1"/>
    </source>
</evidence>
<dbReference type="PANTHER" id="PTHR30153">
    <property type="entry name" value="REPLICATIVE DNA HELICASE DNAB"/>
    <property type="match status" value="1"/>
</dbReference>
<proteinExistence type="predicted"/>
<name>A0A7S7RTV8_9ACTN</name>
<reference evidence="2 3" key="1">
    <citation type="submission" date="2020-10" db="EMBL/GenBank/DDBJ databases">
        <title>Olsenella immobilis sp.nov., isolated from the mud in a fermentation cellar used for the production of Chinese strong-flavoured liquor.</title>
        <authorList>
            <person name="Lu L."/>
        </authorList>
    </citation>
    <scope>NUCLEOTIDE SEQUENCE [LARGE SCALE GENOMIC DNA]</scope>
    <source>
        <strain evidence="2 3">LZLJ-2</strain>
    </source>
</reference>
<dbReference type="GO" id="GO:0003678">
    <property type="term" value="F:DNA helicase activity"/>
    <property type="evidence" value="ECO:0007669"/>
    <property type="project" value="InterPro"/>
</dbReference>
<dbReference type="GO" id="GO:0006260">
    <property type="term" value="P:DNA replication"/>
    <property type="evidence" value="ECO:0007669"/>
    <property type="project" value="InterPro"/>
</dbReference>
<dbReference type="Gene3D" id="3.40.50.300">
    <property type="entry name" value="P-loop containing nucleotide triphosphate hydrolases"/>
    <property type="match status" value="1"/>
</dbReference>
<dbReference type="Proteomes" id="UP000593735">
    <property type="component" value="Chromosome"/>
</dbReference>
<dbReference type="Pfam" id="PF03796">
    <property type="entry name" value="DnaB_C"/>
    <property type="match status" value="1"/>
</dbReference>
<dbReference type="PROSITE" id="PS51199">
    <property type="entry name" value="SF4_HELICASE"/>
    <property type="match status" value="1"/>
</dbReference>
<dbReference type="AlphaFoldDB" id="A0A7S7RTV8"/>
<evidence type="ECO:0000259" key="1">
    <source>
        <dbReference type="PROSITE" id="PS51199"/>
    </source>
</evidence>
<keyword evidence="3" id="KW-1185">Reference proteome</keyword>
<dbReference type="GO" id="GO:0005524">
    <property type="term" value="F:ATP binding"/>
    <property type="evidence" value="ECO:0007669"/>
    <property type="project" value="InterPro"/>
</dbReference>
<dbReference type="PANTHER" id="PTHR30153:SF2">
    <property type="entry name" value="REPLICATIVE DNA HELICASE"/>
    <property type="match status" value="1"/>
</dbReference>
<dbReference type="InterPro" id="IPR027417">
    <property type="entry name" value="P-loop_NTPase"/>
</dbReference>
<gene>
    <name evidence="2" type="ORF">INP52_09585</name>
</gene>
<dbReference type="EMBL" id="CP063767">
    <property type="protein sequence ID" value="QOY60616.1"/>
    <property type="molecule type" value="Genomic_DNA"/>
</dbReference>
<accession>A0A7S7RTV8</accession>